<sequence>MPSDRIKRQEIKTLQQRWKMKHTDRAGDIPNCPSIEDIVKMPIEENLPAAVNSATNSTVSTAPPQSSESSAQAQITTTAREISPVESVVPQNSSDTSSLPFRRRISRSRRRQRSRKSSKNYFDVSRSGSDYAIQAPAWERRDDIPMCPDIEHICQLDQNIQEDEMSAQRFSFALYQLVDDFFLLLTKMTELFKNHPRPATTIGFIVASYLIICYLELSIAALVELLAQSTWPIFHAFLLFTERFATSFSSFMRSSDDIVQGAYCDVAEIWCRHFQMMCADRCSFFNLALERLRTK</sequence>
<feature type="transmembrane region" description="Helical" evidence="2">
    <location>
        <begin position="202"/>
        <end position="223"/>
    </location>
</feature>
<reference evidence="3 4" key="2">
    <citation type="submission" date="2018-11" db="EMBL/GenBank/DDBJ databases">
        <authorList>
            <consortium name="Pathogen Informatics"/>
        </authorList>
    </citation>
    <scope>NUCLEOTIDE SEQUENCE [LARGE SCALE GENOMIC DNA]</scope>
</reference>
<dbReference type="OMA" id="FQMMCAD"/>
<feature type="region of interest" description="Disordered" evidence="1">
    <location>
        <begin position="52"/>
        <end position="122"/>
    </location>
</feature>
<keyword evidence="2" id="KW-1133">Transmembrane helix</keyword>
<proteinExistence type="predicted"/>
<keyword evidence="4" id="KW-1185">Reference proteome</keyword>
<keyword evidence="2" id="KW-0472">Membrane</keyword>
<dbReference type="EMBL" id="UYYF01000663">
    <property type="protein sequence ID" value="VDM98841.1"/>
    <property type="molecule type" value="Genomic_DNA"/>
</dbReference>
<dbReference type="WBParaSite" id="TCLT_0000272801-mRNA-1">
    <property type="protein sequence ID" value="TCLT_0000272801-mRNA-1"/>
    <property type="gene ID" value="TCLT_0000272801"/>
</dbReference>
<reference evidence="5" key="1">
    <citation type="submission" date="2017-02" db="UniProtKB">
        <authorList>
            <consortium name="WormBaseParasite"/>
        </authorList>
    </citation>
    <scope>IDENTIFICATION</scope>
</reference>
<gene>
    <name evidence="3" type="ORF">TCLT_LOCUS2729</name>
</gene>
<feature type="compositionally biased region" description="Basic residues" evidence="1">
    <location>
        <begin position="101"/>
        <end position="118"/>
    </location>
</feature>
<evidence type="ECO:0000313" key="4">
    <source>
        <dbReference type="Proteomes" id="UP000276776"/>
    </source>
</evidence>
<evidence type="ECO:0000256" key="1">
    <source>
        <dbReference type="SAM" id="MobiDB-lite"/>
    </source>
</evidence>
<dbReference type="AlphaFoldDB" id="A0A0N5CR78"/>
<evidence type="ECO:0000256" key="2">
    <source>
        <dbReference type="SAM" id="Phobius"/>
    </source>
</evidence>
<keyword evidence="2" id="KW-0812">Transmembrane</keyword>
<dbReference type="Proteomes" id="UP000276776">
    <property type="component" value="Unassembled WGS sequence"/>
</dbReference>
<dbReference type="OrthoDB" id="5868829at2759"/>
<name>A0A0N5CR78_THECL</name>
<evidence type="ECO:0000313" key="3">
    <source>
        <dbReference type="EMBL" id="VDM98841.1"/>
    </source>
</evidence>
<feature type="compositionally biased region" description="Low complexity" evidence="1">
    <location>
        <begin position="60"/>
        <end position="79"/>
    </location>
</feature>
<protein>
    <submittedName>
        <fullName evidence="3 5">Uncharacterized protein</fullName>
    </submittedName>
</protein>
<organism evidence="5">
    <name type="scientific">Thelazia callipaeda</name>
    <name type="common">Oriental eyeworm</name>
    <name type="synonym">Parasitic nematode</name>
    <dbReference type="NCBI Taxonomy" id="103827"/>
    <lineage>
        <taxon>Eukaryota</taxon>
        <taxon>Metazoa</taxon>
        <taxon>Ecdysozoa</taxon>
        <taxon>Nematoda</taxon>
        <taxon>Chromadorea</taxon>
        <taxon>Rhabditida</taxon>
        <taxon>Spirurina</taxon>
        <taxon>Spiruromorpha</taxon>
        <taxon>Thelazioidea</taxon>
        <taxon>Thelaziidae</taxon>
        <taxon>Thelazia</taxon>
    </lineage>
</organism>
<accession>A0A0N5CR78</accession>
<evidence type="ECO:0000313" key="5">
    <source>
        <dbReference type="WBParaSite" id="TCLT_0000272801-mRNA-1"/>
    </source>
</evidence>